<dbReference type="EMBL" id="CP013118">
    <property type="protein sequence ID" value="ALO13879.1"/>
    <property type="molecule type" value="Genomic_DNA"/>
</dbReference>
<dbReference type="RefSeq" id="WP_057951490.1">
    <property type="nucleotide sequence ID" value="NZ_CP013118.1"/>
</dbReference>
<reference evidence="1 2" key="1">
    <citation type="submission" date="2015-11" db="EMBL/GenBank/DDBJ databases">
        <title>Description and complete genome sequence of a novel strain predominating in hypersaline microbial mats and representing a new family of the Bacteriodetes phylum.</title>
        <authorList>
            <person name="Spring S."/>
            <person name="Bunk B."/>
            <person name="Sproer C."/>
            <person name="Klenk H.-P."/>
        </authorList>
    </citation>
    <scope>NUCLEOTIDE SEQUENCE [LARGE SCALE GENOMIC DNA]</scope>
    <source>
        <strain evidence="1 2">L21-Spi-D4</strain>
    </source>
</reference>
<organism evidence="1 2">
    <name type="scientific">Salinivirga cyanobacteriivorans</name>
    <dbReference type="NCBI Taxonomy" id="1307839"/>
    <lineage>
        <taxon>Bacteria</taxon>
        <taxon>Pseudomonadati</taxon>
        <taxon>Bacteroidota</taxon>
        <taxon>Bacteroidia</taxon>
        <taxon>Bacteroidales</taxon>
        <taxon>Salinivirgaceae</taxon>
        <taxon>Salinivirga</taxon>
    </lineage>
</organism>
<proteinExistence type="predicted"/>
<sequence>MNKILIVFIIVLGSFNFLFSQNSFVKGLSRECFQLGLFEKGSDEIKYSIKQNIGNLNLFEYSHSIPELIDLLKSKNIHKQDWINYIDSLSFVLEKYNLDTSKTHVWGSDFKGIISLQAEFFIKSLKNYNNQSSTKDFLITETSKLLNRGYTLDELSLLLKNNEIKGQNNFWFFIQVSGSSYIEYLLKNRVDTDIELISTYMSNMEIVSTFKVPYYLQKRKWECLQKRINNPDLSALMNKRRIRIEDKNKSFFKEREGYEWDKINDF</sequence>
<keyword evidence="2" id="KW-1185">Reference proteome</keyword>
<dbReference type="Proteomes" id="UP000064893">
    <property type="component" value="Chromosome"/>
</dbReference>
<protein>
    <submittedName>
        <fullName evidence="1">Uncharacterized protein</fullName>
    </submittedName>
</protein>
<name>A0A0S2HV17_9BACT</name>
<accession>A0A0S2HV17</accession>
<evidence type="ECO:0000313" key="1">
    <source>
        <dbReference type="EMBL" id="ALO13879.1"/>
    </source>
</evidence>
<evidence type="ECO:0000313" key="2">
    <source>
        <dbReference type="Proteomes" id="UP000064893"/>
    </source>
</evidence>
<gene>
    <name evidence="1" type="ORF">L21SP5_00199</name>
</gene>
<dbReference type="KEGG" id="blq:L21SP5_00199"/>
<dbReference type="AlphaFoldDB" id="A0A0S2HV17"/>